<proteinExistence type="predicted"/>
<comment type="caution">
    <text evidence="3">The sequence shown here is derived from an EMBL/GenBank/DDBJ whole genome shotgun (WGS) entry which is preliminary data.</text>
</comment>
<organism evidence="3 4">
    <name type="scientific">Anaerococcus porci</name>
    <dbReference type="NCBI Taxonomy" id="2652269"/>
    <lineage>
        <taxon>Bacteria</taxon>
        <taxon>Bacillati</taxon>
        <taxon>Bacillota</taxon>
        <taxon>Tissierellia</taxon>
        <taxon>Tissierellales</taxon>
        <taxon>Peptoniphilaceae</taxon>
        <taxon>Anaerococcus</taxon>
    </lineage>
</organism>
<feature type="transmembrane region" description="Helical" evidence="1">
    <location>
        <begin position="94"/>
        <end position="115"/>
    </location>
</feature>
<feature type="transmembrane region" description="Helical" evidence="1">
    <location>
        <begin position="348"/>
        <end position="367"/>
    </location>
</feature>
<dbReference type="InterPro" id="IPR001734">
    <property type="entry name" value="Na/solute_symporter"/>
</dbReference>
<dbReference type="Proteomes" id="UP000441925">
    <property type="component" value="Unassembled WGS sequence"/>
</dbReference>
<feature type="signal peptide" evidence="2">
    <location>
        <begin position="1"/>
        <end position="23"/>
    </location>
</feature>
<keyword evidence="1" id="KW-1133">Transmembrane helix</keyword>
<dbReference type="EMBL" id="VULQ01000003">
    <property type="protein sequence ID" value="MSS77486.1"/>
    <property type="molecule type" value="Genomic_DNA"/>
</dbReference>
<dbReference type="InterPro" id="IPR038728">
    <property type="entry name" value="YkvI-like"/>
</dbReference>
<evidence type="ECO:0000313" key="4">
    <source>
        <dbReference type="Proteomes" id="UP000441925"/>
    </source>
</evidence>
<dbReference type="PANTHER" id="PTHR37814:SF1">
    <property type="entry name" value="MEMBRANE PROTEIN"/>
    <property type="match status" value="1"/>
</dbReference>
<evidence type="ECO:0000256" key="2">
    <source>
        <dbReference type="SAM" id="SignalP"/>
    </source>
</evidence>
<gene>
    <name evidence="3" type="ORF">FYJ26_03540</name>
</gene>
<feature type="chain" id="PRO_5038732376" evidence="2">
    <location>
        <begin position="24"/>
        <end position="383"/>
    </location>
</feature>
<feature type="transmembrane region" description="Helical" evidence="1">
    <location>
        <begin position="154"/>
        <end position="178"/>
    </location>
</feature>
<name>A0A6N7VRI5_9FIRM</name>
<feature type="transmembrane region" description="Helical" evidence="1">
    <location>
        <begin position="38"/>
        <end position="59"/>
    </location>
</feature>
<evidence type="ECO:0000256" key="1">
    <source>
        <dbReference type="SAM" id="Phobius"/>
    </source>
</evidence>
<accession>A0A6N7VRI5</accession>
<feature type="transmembrane region" description="Helical" evidence="1">
    <location>
        <begin position="121"/>
        <end position="142"/>
    </location>
</feature>
<evidence type="ECO:0000313" key="3">
    <source>
        <dbReference type="EMBL" id="MSS77486.1"/>
    </source>
</evidence>
<keyword evidence="1" id="KW-0812">Transmembrane</keyword>
<feature type="transmembrane region" description="Helical" evidence="1">
    <location>
        <begin position="321"/>
        <end position="342"/>
    </location>
</feature>
<dbReference type="AlphaFoldDB" id="A0A6N7VRI5"/>
<dbReference type="GO" id="GO:0022857">
    <property type="term" value="F:transmembrane transporter activity"/>
    <property type="evidence" value="ECO:0007669"/>
    <property type="project" value="InterPro"/>
</dbReference>
<keyword evidence="1" id="KW-0472">Membrane</keyword>
<feature type="transmembrane region" description="Helical" evidence="1">
    <location>
        <begin position="230"/>
        <end position="249"/>
    </location>
</feature>
<keyword evidence="4" id="KW-1185">Reference proteome</keyword>
<dbReference type="GO" id="GO:0016020">
    <property type="term" value="C:membrane"/>
    <property type="evidence" value="ECO:0007669"/>
    <property type="project" value="InterPro"/>
</dbReference>
<reference evidence="3 4" key="1">
    <citation type="submission" date="2019-08" db="EMBL/GenBank/DDBJ databases">
        <title>In-depth cultivation of the pig gut microbiome towards novel bacterial diversity and tailored functional studies.</title>
        <authorList>
            <person name="Wylensek D."/>
            <person name="Hitch T.C.A."/>
            <person name="Clavel T."/>
        </authorList>
    </citation>
    <scope>NUCLEOTIDE SEQUENCE [LARGE SCALE GENOMIC DNA]</scope>
    <source>
        <strain evidence="3 4">WCA-380-WT-2B</strain>
    </source>
</reference>
<keyword evidence="2" id="KW-0732">Signal</keyword>
<dbReference type="PANTHER" id="PTHR37814">
    <property type="entry name" value="CONSERVED MEMBRANE PROTEIN"/>
    <property type="match status" value="1"/>
</dbReference>
<feature type="transmembrane region" description="Helical" evidence="1">
    <location>
        <begin position="198"/>
        <end position="218"/>
    </location>
</feature>
<dbReference type="PROSITE" id="PS50283">
    <property type="entry name" value="NA_SOLUT_SYMP_3"/>
    <property type="match status" value="1"/>
</dbReference>
<sequence>MGRKQIVQSGVFSLALMMFSSHAGGGFATGNQANTYFVGFGNMGIISAIFAMFILSFVVREAIIMYRANDLKSYKDLFKCLYHPFDKLSIFFEIFYQIMVLMAIASAISGAASALKEYMNFNYVVAAIMVSAIVLFLVIFGADFVRKISAVMGIVILVTAISIYIIGSFMGEGIFTIMKADFIENGFSNFPKAGINSFVYAGFQCVQIPSLIACSNVINNKNEASLSMNIAFIINFIALVLSVTMLLSWRSVYMNVDGGEVLPTLTSTQAMGFKWMGIFYSISLFMCLLSTAVSIAYGFVANFENAKVISIIKSAKIRRAIVALFIISISMFISMVGLTNIIKYGYGYCGYIAIIFIIIPFMTVGVYKNRKIFERKIETKMNT</sequence>
<protein>
    <submittedName>
        <fullName evidence="3">Uncharacterized protein</fullName>
    </submittedName>
</protein>
<feature type="transmembrane region" description="Helical" evidence="1">
    <location>
        <begin position="278"/>
        <end position="300"/>
    </location>
</feature>